<dbReference type="Pfam" id="PF26595">
    <property type="entry name" value="A_ENA"/>
    <property type="match status" value="1"/>
</dbReference>
<name>A0A430J3V0_9BACL</name>
<dbReference type="EMBL" id="RXHU01000156">
    <property type="protein sequence ID" value="RTE00423.1"/>
    <property type="molecule type" value="Genomic_DNA"/>
</dbReference>
<evidence type="ECO:0000313" key="1">
    <source>
        <dbReference type="EMBL" id="RTE00423.1"/>
    </source>
</evidence>
<dbReference type="OrthoDB" id="2939962at2"/>
<evidence type="ECO:0000313" key="2">
    <source>
        <dbReference type="Proteomes" id="UP000276128"/>
    </source>
</evidence>
<sequence>MSMPTIPPENNRPSLDEVFIDLLKSIALEETAISHLLNAEAEKMQAFVGKELDFPTCPSNEDIINFNETVSQFVDVLVMKEWLLLRKLENILRAARKQSHHFECEEE</sequence>
<dbReference type="AlphaFoldDB" id="A0A430J3V0"/>
<protein>
    <submittedName>
        <fullName evidence="1">Uncharacterized protein</fullName>
    </submittedName>
</protein>
<comment type="caution">
    <text evidence="1">The sequence shown here is derived from an EMBL/GenBank/DDBJ whole genome shotgun (WGS) entry which is preliminary data.</text>
</comment>
<dbReference type="InterPro" id="IPR058705">
    <property type="entry name" value="A_ENA"/>
</dbReference>
<gene>
    <name evidence="1" type="ORF">EJQ19_31400</name>
</gene>
<dbReference type="Proteomes" id="UP000276128">
    <property type="component" value="Unassembled WGS sequence"/>
</dbReference>
<reference evidence="1 2" key="1">
    <citation type="submission" date="2018-12" db="EMBL/GenBank/DDBJ databases">
        <title>Bacillus ochoae sp. nov., Paenibacillus whitsoniae sp. nov., Paenibacillus spiritus sp. nov. Isolated from the Mars Exploration Rover during spacecraft assembly.</title>
        <authorList>
            <person name="Seuylemezian A."/>
            <person name="Vaishampayan P."/>
        </authorList>
    </citation>
    <scope>NUCLEOTIDE SEQUENCE [LARGE SCALE GENOMIC DNA]</scope>
    <source>
        <strain evidence="1 2">MER 54</strain>
    </source>
</reference>
<proteinExistence type="predicted"/>
<keyword evidence="2" id="KW-1185">Reference proteome</keyword>
<organism evidence="1 2">
    <name type="scientific">Paenibacillus whitsoniae</name>
    <dbReference type="NCBI Taxonomy" id="2496558"/>
    <lineage>
        <taxon>Bacteria</taxon>
        <taxon>Bacillati</taxon>
        <taxon>Bacillota</taxon>
        <taxon>Bacilli</taxon>
        <taxon>Bacillales</taxon>
        <taxon>Paenibacillaceae</taxon>
        <taxon>Paenibacillus</taxon>
    </lineage>
</organism>
<accession>A0A430J3V0</accession>